<comment type="caution">
    <text evidence="1">The sequence shown here is derived from an EMBL/GenBank/DDBJ whole genome shotgun (WGS) entry which is preliminary data.</text>
</comment>
<evidence type="ECO:0000313" key="2">
    <source>
        <dbReference type="Proteomes" id="UP001295684"/>
    </source>
</evidence>
<reference evidence="1" key="1">
    <citation type="submission" date="2023-07" db="EMBL/GenBank/DDBJ databases">
        <authorList>
            <consortium name="AG Swart"/>
            <person name="Singh M."/>
            <person name="Singh A."/>
            <person name="Seah K."/>
            <person name="Emmerich C."/>
        </authorList>
    </citation>
    <scope>NUCLEOTIDE SEQUENCE</scope>
    <source>
        <strain evidence="1">DP1</strain>
    </source>
</reference>
<name>A0AAD1XET0_EUPCR</name>
<accession>A0AAD1XET0</accession>
<gene>
    <name evidence="1" type="ORF">ECRASSUSDP1_LOCUS9903</name>
</gene>
<dbReference type="Proteomes" id="UP001295684">
    <property type="component" value="Unassembled WGS sequence"/>
</dbReference>
<organism evidence="1 2">
    <name type="scientific">Euplotes crassus</name>
    <dbReference type="NCBI Taxonomy" id="5936"/>
    <lineage>
        <taxon>Eukaryota</taxon>
        <taxon>Sar</taxon>
        <taxon>Alveolata</taxon>
        <taxon>Ciliophora</taxon>
        <taxon>Intramacronucleata</taxon>
        <taxon>Spirotrichea</taxon>
        <taxon>Hypotrichia</taxon>
        <taxon>Euplotida</taxon>
        <taxon>Euplotidae</taxon>
        <taxon>Moneuplotes</taxon>
    </lineage>
</organism>
<dbReference type="AlphaFoldDB" id="A0AAD1XET0"/>
<sequence length="55" mass="6636">MDTHLSKFLEHRERLEYLCGILSERNRHQETYKDHPTKVDFPHKCCSNSCVCKRD</sequence>
<evidence type="ECO:0000313" key="1">
    <source>
        <dbReference type="EMBL" id="CAI2368607.1"/>
    </source>
</evidence>
<dbReference type="EMBL" id="CAMPGE010009744">
    <property type="protein sequence ID" value="CAI2368607.1"/>
    <property type="molecule type" value="Genomic_DNA"/>
</dbReference>
<proteinExistence type="predicted"/>
<protein>
    <submittedName>
        <fullName evidence="1">Uncharacterized protein</fullName>
    </submittedName>
</protein>
<keyword evidence="2" id="KW-1185">Reference proteome</keyword>